<evidence type="ECO:0000313" key="3">
    <source>
        <dbReference type="Proteomes" id="UP000815325"/>
    </source>
</evidence>
<dbReference type="EMBL" id="MU070168">
    <property type="protein sequence ID" value="KAF5829378.1"/>
    <property type="molecule type" value="Genomic_DNA"/>
</dbReference>
<gene>
    <name evidence="2" type="ORF">DUNSADRAFT_16182</name>
</gene>
<protein>
    <submittedName>
        <fullName evidence="2">Uncharacterized protein</fullName>
    </submittedName>
</protein>
<name>A0ABQ7G444_DUNSA</name>
<proteinExistence type="predicted"/>
<feature type="region of interest" description="Disordered" evidence="1">
    <location>
        <begin position="301"/>
        <end position="369"/>
    </location>
</feature>
<evidence type="ECO:0000256" key="1">
    <source>
        <dbReference type="SAM" id="MobiDB-lite"/>
    </source>
</evidence>
<feature type="compositionally biased region" description="Basic and acidic residues" evidence="1">
    <location>
        <begin position="345"/>
        <end position="354"/>
    </location>
</feature>
<accession>A0ABQ7G444</accession>
<feature type="compositionally biased region" description="Basic and acidic residues" evidence="1">
    <location>
        <begin position="321"/>
        <end position="333"/>
    </location>
</feature>
<comment type="caution">
    <text evidence="2">The sequence shown here is derived from an EMBL/GenBank/DDBJ whole genome shotgun (WGS) entry which is preliminary data.</text>
</comment>
<keyword evidence="3" id="KW-1185">Reference proteome</keyword>
<dbReference type="Proteomes" id="UP000815325">
    <property type="component" value="Unassembled WGS sequence"/>
</dbReference>
<organism evidence="2 3">
    <name type="scientific">Dunaliella salina</name>
    <name type="common">Green alga</name>
    <name type="synonym">Protococcus salinus</name>
    <dbReference type="NCBI Taxonomy" id="3046"/>
    <lineage>
        <taxon>Eukaryota</taxon>
        <taxon>Viridiplantae</taxon>
        <taxon>Chlorophyta</taxon>
        <taxon>core chlorophytes</taxon>
        <taxon>Chlorophyceae</taxon>
        <taxon>CS clade</taxon>
        <taxon>Chlamydomonadales</taxon>
        <taxon>Dunaliellaceae</taxon>
        <taxon>Dunaliella</taxon>
    </lineage>
</organism>
<evidence type="ECO:0000313" key="2">
    <source>
        <dbReference type="EMBL" id="KAF5829378.1"/>
    </source>
</evidence>
<sequence length="500" mass="53766">MRRPSLLSCFMPTCRAQEENEKAFLGGSQVRGITRPPPAAHVPPLQTPVYNSSTSSNRPVECSPHIWNSAMMEALPLSWAVVTSGADIVLHHHIGQESAAASVFSQAIQSMSCMGDSAAQHGENPVRKGVRPSSFLEALLGPQLEAAAWKAVRMGRPWKGNICMQLPATAHPRDPAGHCSMGISPKTTAAGKEDMQRVELATSMDTKDSAFSPRPRHLSSKGSIRFQDVDTGLDEECSLGNDGENAKGVKGSYNSLSGSFPGDSKLGSTRSETEVDRLLSEGGCESPTNMRTKTFLKSLSNMELSPSPEGSPRRYGLCMPGHKDRDISRHDARPPALAQSTTAEGKTETVDKPSFEGNNPERLPHPQPGGVGDSIMQDFSFDVSVSCLDHSMGQRNPLLVVISDSTEHLKVRTILTALAEAQLELLADLMPQHAIKFLAMESSEAVPQCVGQLARKHKDATIMCMDICGFTAMSKVGSWAARPSACTRSRTGDRGVQVAH</sequence>
<reference evidence="2" key="1">
    <citation type="submission" date="2017-08" db="EMBL/GenBank/DDBJ databases">
        <authorList>
            <person name="Polle J.E."/>
            <person name="Barry K."/>
            <person name="Cushman J."/>
            <person name="Schmutz J."/>
            <person name="Tran D."/>
            <person name="Hathwaick L.T."/>
            <person name="Yim W.C."/>
            <person name="Jenkins J."/>
            <person name="Mckie-Krisberg Z.M."/>
            <person name="Prochnik S."/>
            <person name="Lindquist E."/>
            <person name="Dockter R.B."/>
            <person name="Adam C."/>
            <person name="Molina H."/>
            <person name="Bunkerborg J."/>
            <person name="Jin E."/>
            <person name="Buchheim M."/>
            <person name="Magnuson J."/>
        </authorList>
    </citation>
    <scope>NUCLEOTIDE SEQUENCE</scope>
    <source>
        <strain evidence="2">CCAP 19/18</strain>
    </source>
</reference>